<evidence type="ECO:0000259" key="6">
    <source>
        <dbReference type="Pfam" id="PF00171"/>
    </source>
</evidence>
<dbReference type="InterPro" id="IPR016163">
    <property type="entry name" value="Ald_DH_C"/>
</dbReference>
<evidence type="ECO:0000256" key="4">
    <source>
        <dbReference type="PROSITE-ProRule" id="PRU10007"/>
    </source>
</evidence>
<dbReference type="PANTHER" id="PTHR42986:SF1">
    <property type="entry name" value="BENZALDEHYDE DEHYDROGENASE YFMT"/>
    <property type="match status" value="1"/>
</dbReference>
<evidence type="ECO:0000313" key="7">
    <source>
        <dbReference type="EMBL" id="MDY0749006.1"/>
    </source>
</evidence>
<accession>A0ABU5DRQ5</accession>
<dbReference type="Proteomes" id="UP001285263">
    <property type="component" value="Unassembled WGS sequence"/>
</dbReference>
<dbReference type="InterPro" id="IPR029510">
    <property type="entry name" value="Ald_DH_CS_GLU"/>
</dbReference>
<comment type="caution">
    <text evidence="7">The sequence shown here is derived from an EMBL/GenBank/DDBJ whole genome shotgun (WGS) entry which is preliminary data.</text>
</comment>
<feature type="active site" evidence="4">
    <location>
        <position position="267"/>
    </location>
</feature>
<dbReference type="Gene3D" id="3.40.309.10">
    <property type="entry name" value="Aldehyde Dehydrogenase, Chain A, domain 2"/>
    <property type="match status" value="1"/>
</dbReference>
<dbReference type="PROSITE" id="PS00070">
    <property type="entry name" value="ALDEHYDE_DEHYDR_CYS"/>
    <property type="match status" value="1"/>
</dbReference>
<evidence type="ECO:0000256" key="5">
    <source>
        <dbReference type="RuleBase" id="RU003345"/>
    </source>
</evidence>
<evidence type="ECO:0000256" key="3">
    <source>
        <dbReference type="ARBA" id="ARBA00023027"/>
    </source>
</evidence>
<dbReference type="PROSITE" id="PS00687">
    <property type="entry name" value="ALDEHYDE_DEHYDR_GLU"/>
    <property type="match status" value="1"/>
</dbReference>
<sequence>MNEAPADVNSSALPRPYSFDALYISGHWRSGSAGTILKVHDPYSGSLLAEVPDASLGDIDDAFQGAASAQHAWGESMPAVRADVLRRVAQLMEQRREEIVRWLIQESGSTRIKAEMEWMTVRAIVLESSTLPSRSQGRILTGDFPGKENRIYRKPVGVVTVISPWNWPMHLTARSAFPALALGNAVVVKPANETPITGGLLLAKLLEEAGLPAGVMSVVIGPNETIGDPIVQNPLSRVLSFTGSTAVGRRIGQLAVASGRIKKTMLELGGNAPLVVLDDADLERAVRIATVAKFLHQGQICMATNRIIVMDKLHDAFVESYVDRVRVLKFGDPNDPKTVIGPVISRKQLDRLIAMIDGARRSGARQLLGGSPQGLVLPPQIFDQVTSEMAIAQNEIFGPIAPVIRARDEADALRIANDVESGLSSGVITGDTDRGTRFAHLVEAGMTHVNDVTPIDMPTMPFGGEKNSGLGRFGSEGVIDSFTTEHWISVQNSSNYFPF</sequence>
<keyword evidence="3" id="KW-0520">NAD</keyword>
<dbReference type="SUPFAM" id="SSF53720">
    <property type="entry name" value="ALDH-like"/>
    <property type="match status" value="1"/>
</dbReference>
<dbReference type="InterPro" id="IPR016162">
    <property type="entry name" value="Ald_DH_N"/>
</dbReference>
<keyword evidence="2 5" id="KW-0560">Oxidoreductase</keyword>
<keyword evidence="8" id="KW-1185">Reference proteome</keyword>
<proteinExistence type="inferred from homology"/>
<dbReference type="Pfam" id="PF00171">
    <property type="entry name" value="Aldedh"/>
    <property type="match status" value="1"/>
</dbReference>
<dbReference type="EMBL" id="JAXCLA010000013">
    <property type="protein sequence ID" value="MDY0749006.1"/>
    <property type="molecule type" value="Genomic_DNA"/>
</dbReference>
<dbReference type="RefSeq" id="WP_320426973.1">
    <property type="nucleotide sequence ID" value="NZ_JAXCLA010000013.1"/>
</dbReference>
<feature type="domain" description="Aldehyde dehydrogenase" evidence="6">
    <location>
        <begin position="28"/>
        <end position="487"/>
    </location>
</feature>
<protein>
    <submittedName>
        <fullName evidence="7">Aldehyde dehydrogenase family protein</fullName>
    </submittedName>
</protein>
<dbReference type="PANTHER" id="PTHR42986">
    <property type="entry name" value="BENZALDEHYDE DEHYDROGENASE YFMT"/>
    <property type="match status" value="1"/>
</dbReference>
<evidence type="ECO:0000313" key="8">
    <source>
        <dbReference type="Proteomes" id="UP001285263"/>
    </source>
</evidence>
<dbReference type="InterPro" id="IPR016160">
    <property type="entry name" value="Ald_DH_CS_CYS"/>
</dbReference>
<dbReference type="InterPro" id="IPR016161">
    <property type="entry name" value="Ald_DH/histidinol_DH"/>
</dbReference>
<name>A0ABU5DRQ5_9BURK</name>
<comment type="similarity">
    <text evidence="1 5">Belongs to the aldehyde dehydrogenase family.</text>
</comment>
<dbReference type="Gene3D" id="3.40.605.10">
    <property type="entry name" value="Aldehyde Dehydrogenase, Chain A, domain 1"/>
    <property type="match status" value="1"/>
</dbReference>
<evidence type="ECO:0000256" key="2">
    <source>
        <dbReference type="ARBA" id="ARBA00023002"/>
    </source>
</evidence>
<organism evidence="7 8">
    <name type="scientific">Roseateles agri</name>
    <dbReference type="NCBI Taxonomy" id="3098619"/>
    <lineage>
        <taxon>Bacteria</taxon>
        <taxon>Pseudomonadati</taxon>
        <taxon>Pseudomonadota</taxon>
        <taxon>Betaproteobacteria</taxon>
        <taxon>Burkholderiales</taxon>
        <taxon>Sphaerotilaceae</taxon>
        <taxon>Roseateles</taxon>
    </lineage>
</organism>
<gene>
    <name evidence="7" type="ORF">SNE35_31195</name>
</gene>
<reference evidence="7 8" key="1">
    <citation type="submission" date="2023-11" db="EMBL/GenBank/DDBJ databases">
        <title>Paucibacter sp. nov., isolated from fresh soil in Korea.</title>
        <authorList>
            <person name="Le N.T.T."/>
        </authorList>
    </citation>
    <scope>NUCLEOTIDE SEQUENCE [LARGE SCALE GENOMIC DNA]</scope>
    <source>
        <strain evidence="7 8">R3-3</strain>
    </source>
</reference>
<evidence type="ECO:0000256" key="1">
    <source>
        <dbReference type="ARBA" id="ARBA00009986"/>
    </source>
</evidence>
<dbReference type="InterPro" id="IPR015590">
    <property type="entry name" value="Aldehyde_DH_dom"/>
</dbReference>